<dbReference type="AlphaFoldDB" id="A0AAD4EES3"/>
<dbReference type="GO" id="GO:0006508">
    <property type="term" value="P:proteolysis"/>
    <property type="evidence" value="ECO:0007669"/>
    <property type="project" value="InterPro"/>
</dbReference>
<dbReference type="EMBL" id="JABBWK010000012">
    <property type="protein sequence ID" value="KAG1903634.1"/>
    <property type="molecule type" value="Genomic_DNA"/>
</dbReference>
<dbReference type="Gene3D" id="3.40.50.1820">
    <property type="entry name" value="alpha/beta hydrolase"/>
    <property type="match status" value="1"/>
</dbReference>
<evidence type="ECO:0000256" key="1">
    <source>
        <dbReference type="ARBA" id="ARBA00010040"/>
    </source>
</evidence>
<name>A0AAD4EES3_9AGAM</name>
<gene>
    <name evidence="5" type="ORF">F5891DRAFT_947008</name>
</gene>
<evidence type="ECO:0000313" key="6">
    <source>
        <dbReference type="Proteomes" id="UP001195769"/>
    </source>
</evidence>
<dbReference type="GO" id="GO:0004252">
    <property type="term" value="F:serine-type endopeptidase activity"/>
    <property type="evidence" value="ECO:0007669"/>
    <property type="project" value="TreeGrafter"/>
</dbReference>
<organism evidence="5 6">
    <name type="scientific">Suillus fuscotomentosus</name>
    <dbReference type="NCBI Taxonomy" id="1912939"/>
    <lineage>
        <taxon>Eukaryota</taxon>
        <taxon>Fungi</taxon>
        <taxon>Dikarya</taxon>
        <taxon>Basidiomycota</taxon>
        <taxon>Agaricomycotina</taxon>
        <taxon>Agaricomycetes</taxon>
        <taxon>Agaricomycetidae</taxon>
        <taxon>Boletales</taxon>
        <taxon>Suillineae</taxon>
        <taxon>Suillaceae</taxon>
        <taxon>Suillus</taxon>
    </lineage>
</organism>
<dbReference type="Pfam" id="PF00326">
    <property type="entry name" value="Peptidase_S9"/>
    <property type="match status" value="1"/>
</dbReference>
<keyword evidence="6" id="KW-1185">Reference proteome</keyword>
<dbReference type="Proteomes" id="UP001195769">
    <property type="component" value="Unassembled WGS sequence"/>
</dbReference>
<dbReference type="RefSeq" id="XP_041229209.1">
    <property type="nucleotide sequence ID" value="XM_041374710.1"/>
</dbReference>
<sequence length="737" mass="82049">MATPVDYGNLEFTRPAKQIKAVNLPAVPQRIFDGMKQYEDAARGFSTSGFERTIKDANGKQVPGGIIVAHRPADAQVTQLYRMPTDPSSTELSRLTYFDIGSGRTISAFRGILEDDWRGVRRRGGAIMVMDLNGNEHFQLWHVATRYWEDSLADQVLPKVQGELDNAPGLGRIERLTHDDYRYGSIVISQANNFMAFASNKENNKDTLVYVTRLIDSNTGAKADASPFTLPSRLVAPSTGEGTTMYSPRSFSLDDKYLLITRQYGSSYNALYVVDISGEQASPPKLIEFPGVTEKPEDTAFGGVVFSHNVNLPHLIYCTTNGYGDFTSVVAYDLDTASVTHITTSGAAIQAIRPILWEIEDLKVTSDNIIFTVNVEGWTSLFFMPLSGSYKNTVIEVKVTWERGWLTFQTNDLNDKPYELTLHLTSYHSRGRITYFDLLPLLNDVKKDENGNAYVVASVLPYAQAAPPTVAHEVPPTLIRYKSFDNLEVPAIYYHPVGQSVTPVIIHIHGGPESQATANYRTPTHSYLLNELKIAVIYPNVRGSSGYGKKYMAADDVLKREDSVKDIGALLEHIASNMQNELDSSRIAVAGGSYGGYMSLATLTHYSSKLVCGIENFGIVHWPSFLENTADVRRAARRREYGDETIPEIREFLDRISPINNTSKITVPLLITHGENDTRVTVHEAVSMYKTVSKNVHTELVICEMEGHGYKQKSVIEFTNAADILFLERYLLAQSNL</sequence>
<evidence type="ECO:0000259" key="4">
    <source>
        <dbReference type="Pfam" id="PF00326"/>
    </source>
</evidence>
<dbReference type="SUPFAM" id="SSF53474">
    <property type="entry name" value="alpha/beta-Hydrolases"/>
    <property type="match status" value="1"/>
</dbReference>
<dbReference type="PANTHER" id="PTHR42776:SF27">
    <property type="entry name" value="DIPEPTIDYL PEPTIDASE FAMILY MEMBER 6"/>
    <property type="match status" value="1"/>
</dbReference>
<evidence type="ECO:0000313" key="5">
    <source>
        <dbReference type="EMBL" id="KAG1903634.1"/>
    </source>
</evidence>
<comment type="caution">
    <text evidence="5">The sequence shown here is derived from an EMBL/GenBank/DDBJ whole genome shotgun (WGS) entry which is preliminary data.</text>
</comment>
<dbReference type="InterPro" id="IPR001375">
    <property type="entry name" value="Peptidase_S9_cat"/>
</dbReference>
<comment type="similarity">
    <text evidence="1">Belongs to the peptidase S9C family.</text>
</comment>
<evidence type="ECO:0000256" key="2">
    <source>
        <dbReference type="ARBA" id="ARBA00022801"/>
    </source>
</evidence>
<protein>
    <recommendedName>
        <fullName evidence="3">Dipeptidyl-peptidase V</fullName>
    </recommendedName>
</protein>
<keyword evidence="2" id="KW-0378">Hydrolase</keyword>
<dbReference type="InterPro" id="IPR029058">
    <property type="entry name" value="AB_hydrolase_fold"/>
</dbReference>
<accession>A0AAD4EES3</accession>
<dbReference type="SUPFAM" id="SSF82171">
    <property type="entry name" value="DPP6 N-terminal domain-like"/>
    <property type="match status" value="1"/>
</dbReference>
<dbReference type="GeneID" id="64669008"/>
<feature type="domain" description="Peptidase S9 prolyl oligopeptidase catalytic" evidence="4">
    <location>
        <begin position="525"/>
        <end position="720"/>
    </location>
</feature>
<dbReference type="PANTHER" id="PTHR42776">
    <property type="entry name" value="SERINE PEPTIDASE S9 FAMILY MEMBER"/>
    <property type="match status" value="1"/>
</dbReference>
<reference evidence="5" key="1">
    <citation type="journal article" date="2020" name="New Phytol.">
        <title>Comparative genomics reveals dynamic genome evolution in host specialist ectomycorrhizal fungi.</title>
        <authorList>
            <person name="Lofgren L.A."/>
            <person name="Nguyen N.H."/>
            <person name="Vilgalys R."/>
            <person name="Ruytinx J."/>
            <person name="Liao H.L."/>
            <person name="Branco S."/>
            <person name="Kuo A."/>
            <person name="LaButti K."/>
            <person name="Lipzen A."/>
            <person name="Andreopoulos W."/>
            <person name="Pangilinan J."/>
            <person name="Riley R."/>
            <person name="Hundley H."/>
            <person name="Na H."/>
            <person name="Barry K."/>
            <person name="Grigoriev I.V."/>
            <person name="Stajich J.E."/>
            <person name="Kennedy P.G."/>
        </authorList>
    </citation>
    <scope>NUCLEOTIDE SEQUENCE</scope>
    <source>
        <strain evidence="5">FC203</strain>
    </source>
</reference>
<proteinExistence type="inferred from homology"/>
<evidence type="ECO:0000256" key="3">
    <source>
        <dbReference type="ARBA" id="ARBA00032829"/>
    </source>
</evidence>